<accession>A0A8D0WQP6</accession>
<organism evidence="2 3">
    <name type="scientific">Sus scrofa</name>
    <name type="common">Pig</name>
    <dbReference type="NCBI Taxonomy" id="9823"/>
    <lineage>
        <taxon>Eukaryota</taxon>
        <taxon>Metazoa</taxon>
        <taxon>Chordata</taxon>
        <taxon>Craniata</taxon>
        <taxon>Vertebrata</taxon>
        <taxon>Euteleostomi</taxon>
        <taxon>Mammalia</taxon>
        <taxon>Eutheria</taxon>
        <taxon>Laurasiatheria</taxon>
        <taxon>Artiodactyla</taxon>
        <taxon>Suina</taxon>
        <taxon>Suidae</taxon>
        <taxon>Sus</taxon>
    </lineage>
</organism>
<proteinExistence type="predicted"/>
<dbReference type="Ensembl" id="ENSSSCT00030053565.1">
    <property type="protein sequence ID" value="ENSSSCP00030024446.1"/>
    <property type="gene ID" value="ENSSSCG00030038492.1"/>
</dbReference>
<sequence>MATFVLRPAAAADGSDILRRIEELAKYEYMEEQVILPGKGPLEDGFRGHRFSHCLVAEVPKEQLTPEGHSIIAWELPYISDVALKRPKKKDCQERKQKRQVKDELEEFPSWRSG</sequence>
<evidence type="ECO:0000313" key="3">
    <source>
        <dbReference type="Proteomes" id="UP000694570"/>
    </source>
</evidence>
<evidence type="ECO:0000313" key="2">
    <source>
        <dbReference type="Ensembl" id="ENSSSCP00030024446.1"/>
    </source>
</evidence>
<dbReference type="Gene3D" id="3.40.630.30">
    <property type="match status" value="1"/>
</dbReference>
<name>A0A8D0WQP6_PIG</name>
<feature type="region of interest" description="Disordered" evidence="1">
    <location>
        <begin position="89"/>
        <end position="114"/>
    </location>
</feature>
<protein>
    <submittedName>
        <fullName evidence="2">Uncharacterized protein</fullName>
    </submittedName>
</protein>
<reference evidence="2" key="1">
    <citation type="submission" date="2025-08" db="UniProtKB">
        <authorList>
            <consortium name="Ensembl"/>
        </authorList>
    </citation>
    <scope>IDENTIFICATION</scope>
</reference>
<dbReference type="AlphaFoldDB" id="A0A8D0WQP6"/>
<evidence type="ECO:0000256" key="1">
    <source>
        <dbReference type="SAM" id="MobiDB-lite"/>
    </source>
</evidence>
<feature type="compositionally biased region" description="Basic and acidic residues" evidence="1">
    <location>
        <begin position="90"/>
        <end position="103"/>
    </location>
</feature>
<dbReference type="Proteomes" id="UP000694570">
    <property type="component" value="Unplaced"/>
</dbReference>